<dbReference type="Pfam" id="PF02204">
    <property type="entry name" value="VPS9"/>
    <property type="match status" value="1"/>
</dbReference>
<dbReference type="GO" id="GO:0005769">
    <property type="term" value="C:early endosome"/>
    <property type="evidence" value="ECO:0007669"/>
    <property type="project" value="TreeGrafter"/>
</dbReference>
<dbReference type="Pfam" id="PF12796">
    <property type="entry name" value="Ank_2"/>
    <property type="match status" value="2"/>
</dbReference>
<evidence type="ECO:0000256" key="1">
    <source>
        <dbReference type="PROSITE-ProRule" id="PRU00023"/>
    </source>
</evidence>
<dbReference type="PROSITE" id="PS51205">
    <property type="entry name" value="VPS9"/>
    <property type="match status" value="1"/>
</dbReference>
<dbReference type="PANTHER" id="PTHR24170:SF2">
    <property type="entry name" value="ANKYRIN REPEAT DOMAIN-CONTAINING PROTEIN 27"/>
    <property type="match status" value="1"/>
</dbReference>
<feature type="domain" description="VPS9" evidence="2">
    <location>
        <begin position="240"/>
        <end position="376"/>
    </location>
</feature>
<dbReference type="PANTHER" id="PTHR24170">
    <property type="entry name" value="ANKYRIN REPEAT DOMAIN-CONTAINING PROTEIN 27"/>
    <property type="match status" value="1"/>
</dbReference>
<feature type="repeat" description="ANK" evidence="1">
    <location>
        <begin position="487"/>
        <end position="519"/>
    </location>
</feature>
<dbReference type="Pfam" id="PF00023">
    <property type="entry name" value="Ank"/>
    <property type="match status" value="1"/>
</dbReference>
<dbReference type="GO" id="GO:0005085">
    <property type="term" value="F:guanyl-nucleotide exchange factor activity"/>
    <property type="evidence" value="ECO:0007669"/>
    <property type="project" value="TreeGrafter"/>
</dbReference>
<dbReference type="PROSITE" id="PS50297">
    <property type="entry name" value="ANK_REP_REGION"/>
    <property type="match status" value="6"/>
</dbReference>
<dbReference type="PROSITE" id="PS50088">
    <property type="entry name" value="ANK_REPEAT"/>
    <property type="match status" value="6"/>
</dbReference>
<dbReference type="SUPFAM" id="SSF109993">
    <property type="entry name" value="VPS9 domain"/>
    <property type="match status" value="1"/>
</dbReference>
<keyword evidence="1" id="KW-0040">ANK repeat</keyword>
<dbReference type="SMART" id="SM00248">
    <property type="entry name" value="ANK"/>
    <property type="match status" value="7"/>
</dbReference>
<dbReference type="Proteomes" id="UP001367676">
    <property type="component" value="Unassembled WGS sequence"/>
</dbReference>
<dbReference type="InterPro" id="IPR002110">
    <property type="entry name" value="Ankyrin_rpt"/>
</dbReference>
<dbReference type="GO" id="GO:0048812">
    <property type="term" value="P:neuron projection morphogenesis"/>
    <property type="evidence" value="ECO:0007669"/>
    <property type="project" value="TreeGrafter"/>
</dbReference>
<dbReference type="GO" id="GO:0000149">
    <property type="term" value="F:SNARE binding"/>
    <property type="evidence" value="ECO:0007669"/>
    <property type="project" value="TreeGrafter"/>
</dbReference>
<dbReference type="InterPro" id="IPR036770">
    <property type="entry name" value="Ankyrin_rpt-contain_sf"/>
</dbReference>
<dbReference type="GO" id="GO:0005886">
    <property type="term" value="C:plasma membrane"/>
    <property type="evidence" value="ECO:0007669"/>
    <property type="project" value="TreeGrafter"/>
</dbReference>
<organism evidence="3 4">
    <name type="scientific">Parthenolecanium corni</name>
    <dbReference type="NCBI Taxonomy" id="536013"/>
    <lineage>
        <taxon>Eukaryota</taxon>
        <taxon>Metazoa</taxon>
        <taxon>Ecdysozoa</taxon>
        <taxon>Arthropoda</taxon>
        <taxon>Hexapoda</taxon>
        <taxon>Insecta</taxon>
        <taxon>Pterygota</taxon>
        <taxon>Neoptera</taxon>
        <taxon>Paraneoptera</taxon>
        <taxon>Hemiptera</taxon>
        <taxon>Sternorrhyncha</taxon>
        <taxon>Coccoidea</taxon>
        <taxon>Coccidae</taxon>
        <taxon>Parthenolecanium</taxon>
    </lineage>
</organism>
<dbReference type="AlphaFoldDB" id="A0AAN9TAM8"/>
<dbReference type="Gene3D" id="1.25.40.20">
    <property type="entry name" value="Ankyrin repeat-containing domain"/>
    <property type="match status" value="3"/>
</dbReference>
<reference evidence="3 4" key="1">
    <citation type="submission" date="2024-03" db="EMBL/GenBank/DDBJ databases">
        <title>Adaptation during the transition from Ophiocordyceps entomopathogen to insect associate is accompanied by gene loss and intensified selection.</title>
        <authorList>
            <person name="Ward C.M."/>
            <person name="Onetto C.A."/>
            <person name="Borneman A.R."/>
        </authorList>
    </citation>
    <scope>NUCLEOTIDE SEQUENCE [LARGE SCALE GENOMIC DNA]</scope>
    <source>
        <strain evidence="3">AWRI1</strain>
        <tissue evidence="3">Single Adult Female</tissue>
    </source>
</reference>
<evidence type="ECO:0000313" key="4">
    <source>
        <dbReference type="Proteomes" id="UP001367676"/>
    </source>
</evidence>
<feature type="repeat" description="ANK" evidence="1">
    <location>
        <begin position="869"/>
        <end position="901"/>
    </location>
</feature>
<dbReference type="Pfam" id="PF13857">
    <property type="entry name" value="Ank_5"/>
    <property type="match status" value="1"/>
</dbReference>
<dbReference type="GO" id="GO:0097422">
    <property type="term" value="C:tubular endosome"/>
    <property type="evidence" value="ECO:0007669"/>
    <property type="project" value="TreeGrafter"/>
</dbReference>
<feature type="repeat" description="ANK" evidence="1">
    <location>
        <begin position="520"/>
        <end position="552"/>
    </location>
</feature>
<comment type="caution">
    <text evidence="3">The sequence shown here is derived from an EMBL/GenBank/DDBJ whole genome shotgun (WGS) entry which is preliminary data.</text>
</comment>
<name>A0AAN9TAM8_9HEMI</name>
<feature type="repeat" description="ANK" evidence="1">
    <location>
        <begin position="799"/>
        <end position="831"/>
    </location>
</feature>
<dbReference type="EMBL" id="JBBCAQ010000034">
    <property type="protein sequence ID" value="KAK7580397.1"/>
    <property type="molecule type" value="Genomic_DNA"/>
</dbReference>
<evidence type="ECO:0000259" key="2">
    <source>
        <dbReference type="PROSITE" id="PS51205"/>
    </source>
</evidence>
<feature type="repeat" description="ANK" evidence="1">
    <location>
        <begin position="553"/>
        <end position="574"/>
    </location>
</feature>
<feature type="repeat" description="ANK" evidence="1">
    <location>
        <begin position="592"/>
        <end position="624"/>
    </location>
</feature>
<dbReference type="InterPro" id="IPR051248">
    <property type="entry name" value="UPF0507/Ank_repeat_27"/>
</dbReference>
<keyword evidence="4" id="KW-1185">Reference proteome</keyword>
<sequence length="935" mass="106183">MESGYDENLSENIFFKTLHKSYEEVFQRAVSENWIICVPCSQSLDSYEINEWNILSHILVPTDELPDTHFISLNNEEVTICDKLVRLRNYHNVPILFTELFYSNEVRYEIFCLERPLNHHSNENRQSNPRIYFVKTLEECIDLLTTESSNELATKKLDEIINQFLFLSSKDYFQKTVEQQVAFTNNIYNRCLQIVLQDKKVKAKAKVSQMFMENIRIAVESYVLHNIYSIVMKGLISNMTEEIGQFNRALRNLASIQLQDLTVENAVLESIPRARNELSRLHSYSTVLGKLNCLKRCINLISSKQSDNLCVDELLPIIVFLVVKSGITTWMAQLLYIREFNFSRSDQNQASESSFLATTLEAVITFIKSGMFFKSMYFGSTSHLRLIKPDEKLANVCSYICSRSKLFWKTNNASLLRLFQCIYEGDMDGVANELEEETKNTDSFSQLSLDTKLEFCHPLCSCDRCEKLHQSVDHQLTLLNVNSANESGCSPLHVAACYGRSTFIDWLLNRGANPNCVDFSHSTPLHCAASHGYQNAVLLLMYADAKLDARDDDGNQPLHCACMNGHVDCVKALLYFAEHTGVRLNVNATNKDGDTPLHLAVKYYYKEVAEILLNYNASVSIKNKHGRNVFELSQSLPIRDVLNEKYVSVVNLLNASPSSLKCYSSAYPEIDRRHSKNLHPHIRFVHELALAKNEYGVQPTTAEALKNVEKLFNAIRQNDLKTMRHLLGSNVGEGSALRVETMHEHSQSRSLSYKCHPLCQCENCVKDSQLPGSEDDYDDECVDDFRKIDVLSVNICNADGVTALHVACRCGNAEAIRFLLDAGAKANVRTYKQLLTPLHMACLSNQLQAVKLLLEHPHSGYDINLVDRRGNTVLHCACIAGNARLVELLLKFNPDTEVRNDRGKMPVNESEESLSYMIMQMLKSSKTVATEELLS</sequence>
<dbReference type="GO" id="GO:0005770">
    <property type="term" value="C:late endosome"/>
    <property type="evidence" value="ECO:0007669"/>
    <property type="project" value="TreeGrafter"/>
</dbReference>
<dbReference type="InterPro" id="IPR003123">
    <property type="entry name" value="VPS9"/>
</dbReference>
<dbReference type="GO" id="GO:0030133">
    <property type="term" value="C:transport vesicle"/>
    <property type="evidence" value="ECO:0007669"/>
    <property type="project" value="TreeGrafter"/>
</dbReference>
<gene>
    <name evidence="3" type="ORF">V9T40_001026</name>
</gene>
<dbReference type="GO" id="GO:0045022">
    <property type="term" value="P:early endosome to late endosome transport"/>
    <property type="evidence" value="ECO:0007669"/>
    <property type="project" value="TreeGrafter"/>
</dbReference>
<evidence type="ECO:0000313" key="3">
    <source>
        <dbReference type="EMBL" id="KAK7580397.1"/>
    </source>
</evidence>
<proteinExistence type="predicted"/>
<dbReference type="CDD" id="cd22885">
    <property type="entry name" value="ANKRD27_zf1"/>
    <property type="match status" value="1"/>
</dbReference>
<dbReference type="SUPFAM" id="SSF48403">
    <property type="entry name" value="Ankyrin repeat"/>
    <property type="match status" value="2"/>
</dbReference>
<dbReference type="Gene3D" id="1.20.1050.80">
    <property type="entry name" value="VPS9 domain"/>
    <property type="match status" value="1"/>
</dbReference>
<accession>A0AAN9TAM8</accession>
<dbReference type="InterPro" id="IPR037191">
    <property type="entry name" value="VPS9_dom_sf"/>
</dbReference>
<dbReference type="GO" id="GO:0043005">
    <property type="term" value="C:neuron projection"/>
    <property type="evidence" value="ECO:0007669"/>
    <property type="project" value="TreeGrafter"/>
</dbReference>
<protein>
    <recommendedName>
        <fullName evidence="2">VPS9 domain-containing protein</fullName>
    </recommendedName>
</protein>